<organism evidence="10 11">
    <name type="scientific">Elysia marginata</name>
    <dbReference type="NCBI Taxonomy" id="1093978"/>
    <lineage>
        <taxon>Eukaryota</taxon>
        <taxon>Metazoa</taxon>
        <taxon>Spiralia</taxon>
        <taxon>Lophotrochozoa</taxon>
        <taxon>Mollusca</taxon>
        <taxon>Gastropoda</taxon>
        <taxon>Heterobranchia</taxon>
        <taxon>Euthyneura</taxon>
        <taxon>Panpulmonata</taxon>
        <taxon>Sacoglossa</taxon>
        <taxon>Placobranchoidea</taxon>
        <taxon>Plakobranchidae</taxon>
        <taxon>Elysia</taxon>
    </lineage>
</organism>
<keyword evidence="2 9" id="KW-0812">Transmembrane</keyword>
<name>A0AAV4HA35_9GAST</name>
<feature type="region of interest" description="Disordered" evidence="8">
    <location>
        <begin position="174"/>
        <end position="202"/>
    </location>
</feature>
<dbReference type="SUPFAM" id="SSF81321">
    <property type="entry name" value="Family A G protein-coupled receptor-like"/>
    <property type="match status" value="1"/>
</dbReference>
<dbReference type="GO" id="GO:0005886">
    <property type="term" value="C:plasma membrane"/>
    <property type="evidence" value="ECO:0007669"/>
    <property type="project" value="TreeGrafter"/>
</dbReference>
<feature type="compositionally biased region" description="Basic residues" evidence="8">
    <location>
        <begin position="174"/>
        <end position="185"/>
    </location>
</feature>
<protein>
    <submittedName>
        <fullName evidence="10">CapaR_0 protein</fullName>
    </submittedName>
</protein>
<keyword evidence="5 9" id="KW-0472">Membrane</keyword>
<proteinExistence type="predicted"/>
<keyword evidence="4" id="KW-0297">G-protein coupled receptor</keyword>
<dbReference type="AlphaFoldDB" id="A0AAV4HA35"/>
<dbReference type="Pfam" id="PF00001">
    <property type="entry name" value="7tm_1"/>
    <property type="match status" value="1"/>
</dbReference>
<evidence type="ECO:0000256" key="8">
    <source>
        <dbReference type="SAM" id="MobiDB-lite"/>
    </source>
</evidence>
<evidence type="ECO:0000313" key="10">
    <source>
        <dbReference type="EMBL" id="GFR94300.1"/>
    </source>
</evidence>
<evidence type="ECO:0000256" key="1">
    <source>
        <dbReference type="ARBA" id="ARBA00004141"/>
    </source>
</evidence>
<evidence type="ECO:0000256" key="5">
    <source>
        <dbReference type="ARBA" id="ARBA00023136"/>
    </source>
</evidence>
<keyword evidence="6" id="KW-0675">Receptor</keyword>
<comment type="caution">
    <text evidence="10">The sequence shown here is derived from an EMBL/GenBank/DDBJ whole genome shotgun (WGS) entry which is preliminary data.</text>
</comment>
<comment type="subcellular location">
    <subcellularLocation>
        <location evidence="1">Membrane</location>
        <topology evidence="1">Multi-pass membrane protein</topology>
    </subcellularLocation>
</comment>
<keyword evidence="3 9" id="KW-1133">Transmembrane helix</keyword>
<dbReference type="PANTHER" id="PTHR24243:SF230">
    <property type="entry name" value="G-PROTEIN COUPLED RECEPTORS FAMILY 1 PROFILE DOMAIN-CONTAINING PROTEIN"/>
    <property type="match status" value="1"/>
</dbReference>
<sequence>MCTRRRATVTCLSVFVASVFLYGATPFAAEVRYTEHDQYRVCSEKPAFRKFMQVFTYIDSLLTLLVPLIAISCMLVGLVLSIFHASRWKKRMGGLALVMRAPTPPPRYKKSQTSAAKNTSTEQASGDSVPLRTGGFINGSMHAHEHEQTQESSSVTYTCRYHHGNSRHQFGKTHKKHAVSAHQNHKSASASSAKRGAHRPKNAQVRVTRMLFALSVSYVVMNAPSHVTRLYFLIRTVNVLGEGEGCQLTYREGLINLALQYVTYAHSAGKFWIFLLFSKNFTKSLTMLFKESFLCRRPCSKM</sequence>
<gene>
    <name evidence="10" type="ORF">ElyMa_004399300</name>
</gene>
<evidence type="ECO:0000313" key="11">
    <source>
        <dbReference type="Proteomes" id="UP000762676"/>
    </source>
</evidence>
<accession>A0AAV4HA35</accession>
<feature type="region of interest" description="Disordered" evidence="8">
    <location>
        <begin position="135"/>
        <end position="154"/>
    </location>
</feature>
<evidence type="ECO:0000256" key="9">
    <source>
        <dbReference type="SAM" id="Phobius"/>
    </source>
</evidence>
<evidence type="ECO:0000256" key="3">
    <source>
        <dbReference type="ARBA" id="ARBA00022989"/>
    </source>
</evidence>
<dbReference type="EMBL" id="BMAT01008883">
    <property type="protein sequence ID" value="GFR94300.1"/>
    <property type="molecule type" value="Genomic_DNA"/>
</dbReference>
<feature type="region of interest" description="Disordered" evidence="8">
    <location>
        <begin position="101"/>
        <end position="130"/>
    </location>
</feature>
<dbReference type="InterPro" id="IPR000276">
    <property type="entry name" value="GPCR_Rhodpsn"/>
</dbReference>
<reference evidence="10 11" key="1">
    <citation type="journal article" date="2021" name="Elife">
        <title>Chloroplast acquisition without the gene transfer in kleptoplastic sea slugs, Plakobranchus ocellatus.</title>
        <authorList>
            <person name="Maeda T."/>
            <person name="Takahashi S."/>
            <person name="Yoshida T."/>
            <person name="Shimamura S."/>
            <person name="Takaki Y."/>
            <person name="Nagai Y."/>
            <person name="Toyoda A."/>
            <person name="Suzuki Y."/>
            <person name="Arimoto A."/>
            <person name="Ishii H."/>
            <person name="Satoh N."/>
            <person name="Nishiyama T."/>
            <person name="Hasebe M."/>
            <person name="Maruyama T."/>
            <person name="Minagawa J."/>
            <person name="Obokata J."/>
            <person name="Shigenobu S."/>
        </authorList>
    </citation>
    <scope>NUCLEOTIDE SEQUENCE [LARGE SCALE GENOMIC DNA]</scope>
</reference>
<feature type="transmembrane region" description="Helical" evidence="9">
    <location>
        <begin position="61"/>
        <end position="83"/>
    </location>
</feature>
<feature type="transmembrane region" description="Helical" evidence="9">
    <location>
        <begin position="7"/>
        <end position="29"/>
    </location>
</feature>
<dbReference type="PANTHER" id="PTHR24243">
    <property type="entry name" value="G-PROTEIN COUPLED RECEPTOR"/>
    <property type="match status" value="1"/>
</dbReference>
<evidence type="ECO:0000256" key="4">
    <source>
        <dbReference type="ARBA" id="ARBA00023040"/>
    </source>
</evidence>
<evidence type="ECO:0000256" key="6">
    <source>
        <dbReference type="ARBA" id="ARBA00023170"/>
    </source>
</evidence>
<evidence type="ECO:0000256" key="2">
    <source>
        <dbReference type="ARBA" id="ARBA00022692"/>
    </source>
</evidence>
<keyword evidence="7" id="KW-0807">Transducer</keyword>
<dbReference type="GO" id="GO:0004930">
    <property type="term" value="F:G protein-coupled receptor activity"/>
    <property type="evidence" value="ECO:0007669"/>
    <property type="project" value="UniProtKB-KW"/>
</dbReference>
<feature type="compositionally biased region" description="Polar residues" evidence="8">
    <location>
        <begin position="111"/>
        <end position="126"/>
    </location>
</feature>
<keyword evidence="11" id="KW-1185">Reference proteome</keyword>
<dbReference type="Gene3D" id="1.20.1070.10">
    <property type="entry name" value="Rhodopsin 7-helix transmembrane proteins"/>
    <property type="match status" value="1"/>
</dbReference>
<dbReference type="Proteomes" id="UP000762676">
    <property type="component" value="Unassembled WGS sequence"/>
</dbReference>
<evidence type="ECO:0000256" key="7">
    <source>
        <dbReference type="ARBA" id="ARBA00023224"/>
    </source>
</evidence>